<keyword evidence="4 6" id="KW-0067">ATP-binding</keyword>
<evidence type="ECO:0000259" key="5">
    <source>
        <dbReference type="PROSITE" id="PS50893"/>
    </source>
</evidence>
<evidence type="ECO:0000313" key="6">
    <source>
        <dbReference type="EMBL" id="ODM04398.1"/>
    </source>
</evidence>
<dbReference type="EMBL" id="MCGH01000003">
    <property type="protein sequence ID" value="ODM04398.1"/>
    <property type="molecule type" value="Genomic_DNA"/>
</dbReference>
<dbReference type="PROSITE" id="PS50893">
    <property type="entry name" value="ABC_TRANSPORTER_2"/>
    <property type="match status" value="1"/>
</dbReference>
<dbReference type="EC" id="3.6.3.-" evidence="6"/>
<dbReference type="Pfam" id="PF00005">
    <property type="entry name" value="ABC_tran"/>
    <property type="match status" value="1"/>
</dbReference>
<protein>
    <submittedName>
        <fullName evidence="6">Putative ABC transporter ATP-binding protein YxlF</fullName>
        <ecNumber evidence="6">3.6.3.-</ecNumber>
    </submittedName>
</protein>
<keyword evidence="2" id="KW-0813">Transport</keyword>
<dbReference type="InterPro" id="IPR003439">
    <property type="entry name" value="ABC_transporter-like_ATP-bd"/>
</dbReference>
<feature type="domain" description="ABC transporter" evidence="5">
    <location>
        <begin position="2"/>
        <end position="227"/>
    </location>
</feature>
<evidence type="ECO:0000256" key="1">
    <source>
        <dbReference type="ARBA" id="ARBA00005417"/>
    </source>
</evidence>
<dbReference type="Gene3D" id="3.40.50.300">
    <property type="entry name" value="P-loop containing nucleotide triphosphate hydrolases"/>
    <property type="match status" value="1"/>
</dbReference>
<evidence type="ECO:0000313" key="7">
    <source>
        <dbReference type="Proteomes" id="UP000094067"/>
    </source>
</evidence>
<dbReference type="SUPFAM" id="SSF52540">
    <property type="entry name" value="P-loop containing nucleoside triphosphate hydrolases"/>
    <property type="match status" value="1"/>
</dbReference>
<evidence type="ECO:0000256" key="4">
    <source>
        <dbReference type="ARBA" id="ARBA00022840"/>
    </source>
</evidence>
<reference evidence="6 7" key="1">
    <citation type="submission" date="2016-07" db="EMBL/GenBank/DDBJ databases">
        <title>Characterization of isolates of Eisenbergiella tayi derived from blood cultures, using whole genome sequencing.</title>
        <authorList>
            <person name="Burdz T."/>
            <person name="Wiebe D."/>
            <person name="Huynh C."/>
            <person name="Bernard K."/>
        </authorList>
    </citation>
    <scope>NUCLEOTIDE SEQUENCE [LARGE SCALE GENOMIC DNA]</scope>
    <source>
        <strain evidence="6 7">NML 110608</strain>
    </source>
</reference>
<dbReference type="GO" id="GO:0016887">
    <property type="term" value="F:ATP hydrolysis activity"/>
    <property type="evidence" value="ECO:0007669"/>
    <property type="project" value="InterPro"/>
</dbReference>
<dbReference type="GO" id="GO:0005524">
    <property type="term" value="F:ATP binding"/>
    <property type="evidence" value="ECO:0007669"/>
    <property type="project" value="UniProtKB-KW"/>
</dbReference>
<dbReference type="PANTHER" id="PTHR43335:SF8">
    <property type="entry name" value="ABC TRANSPORTER, ATP-BINDING PROTEIN"/>
    <property type="match status" value="1"/>
</dbReference>
<dbReference type="AlphaFoldDB" id="A0A1E3A6P5"/>
<keyword evidence="6" id="KW-0378">Hydrolase</keyword>
<sequence>MITITNISKAYAATPVLEGCSLQVPDGAIYALAGRNGAGKSTLLKLTAGFLCPDTGDIRVQGKQTWENRESIQKDIGTLIDVPVFYEHLSAAENLKLQQAYQKTDTDIGGILEKVGLSGISEKPVSAFSTGMRQRLAIARALLHNPRVLLLDEPLNGLDPLGAEELRSLFVSLAEEGKTLLISSHILSDISAMADTVGILSGHRICREFDMEQYRGSRKEAFEQEVLAAMKGEAE</sequence>
<dbReference type="SMART" id="SM00382">
    <property type="entry name" value="AAA"/>
    <property type="match status" value="1"/>
</dbReference>
<comment type="caution">
    <text evidence="6">The sequence shown here is derived from an EMBL/GenBank/DDBJ whole genome shotgun (WGS) entry which is preliminary data.</text>
</comment>
<dbReference type="InterPro" id="IPR027417">
    <property type="entry name" value="P-loop_NTPase"/>
</dbReference>
<organism evidence="6 7">
    <name type="scientific">Eisenbergiella tayi</name>
    <dbReference type="NCBI Taxonomy" id="1432052"/>
    <lineage>
        <taxon>Bacteria</taxon>
        <taxon>Bacillati</taxon>
        <taxon>Bacillota</taxon>
        <taxon>Clostridia</taxon>
        <taxon>Lachnospirales</taxon>
        <taxon>Lachnospiraceae</taxon>
        <taxon>Eisenbergiella</taxon>
    </lineage>
</organism>
<evidence type="ECO:0000256" key="2">
    <source>
        <dbReference type="ARBA" id="ARBA00022448"/>
    </source>
</evidence>
<gene>
    <name evidence="6" type="primary">yxlF_11</name>
    <name evidence="6" type="ORF">BEI61_05205</name>
</gene>
<name>A0A1E3A6P5_9FIRM</name>
<proteinExistence type="inferred from homology"/>
<dbReference type="PATRIC" id="fig|1432052.4.peg.5786"/>
<comment type="similarity">
    <text evidence="1">Belongs to the ABC transporter superfamily.</text>
</comment>
<dbReference type="Proteomes" id="UP000094067">
    <property type="component" value="Unassembled WGS sequence"/>
</dbReference>
<evidence type="ECO:0000256" key="3">
    <source>
        <dbReference type="ARBA" id="ARBA00022741"/>
    </source>
</evidence>
<accession>A0A1E3A6P5</accession>
<dbReference type="InterPro" id="IPR003593">
    <property type="entry name" value="AAA+_ATPase"/>
</dbReference>
<dbReference type="RefSeq" id="WP_069154550.1">
    <property type="nucleotide sequence ID" value="NZ_DAWDRA010000755.1"/>
</dbReference>
<dbReference type="PANTHER" id="PTHR43335">
    <property type="entry name" value="ABC TRANSPORTER, ATP-BINDING PROTEIN"/>
    <property type="match status" value="1"/>
</dbReference>
<keyword evidence="3" id="KW-0547">Nucleotide-binding</keyword>